<gene>
    <name evidence="13" type="primary">BQ5605_C003g01952</name>
    <name evidence="13" type="ORF">BQ5605_C003G01952</name>
</gene>
<evidence type="ECO:0000256" key="9">
    <source>
        <dbReference type="ARBA" id="ARBA00035662"/>
    </source>
</evidence>
<dbReference type="GO" id="GO:0032259">
    <property type="term" value="P:methylation"/>
    <property type="evidence" value="ECO:0007669"/>
    <property type="project" value="UniProtKB-KW"/>
</dbReference>
<evidence type="ECO:0000259" key="12">
    <source>
        <dbReference type="Pfam" id="PF00590"/>
    </source>
</evidence>
<dbReference type="NCBIfam" id="TIGR00522">
    <property type="entry name" value="dph5"/>
    <property type="match status" value="1"/>
</dbReference>
<dbReference type="FunFam" id="3.40.1010.10:FF:000004">
    <property type="entry name" value="Putative diphthine synthase"/>
    <property type="match status" value="1"/>
</dbReference>
<evidence type="ECO:0000256" key="7">
    <source>
        <dbReference type="ARBA" id="ARBA00022679"/>
    </source>
</evidence>
<feature type="region of interest" description="Disordered" evidence="11">
    <location>
        <begin position="280"/>
        <end position="309"/>
    </location>
</feature>
<evidence type="ECO:0000256" key="6">
    <source>
        <dbReference type="ARBA" id="ARBA00022603"/>
    </source>
</evidence>
<evidence type="ECO:0000256" key="8">
    <source>
        <dbReference type="ARBA" id="ARBA00022691"/>
    </source>
</evidence>
<protein>
    <recommendedName>
        <fullName evidence="4">diphthine methyl ester synthase</fullName>
        <ecNumber evidence="4">2.1.1.314</ecNumber>
    </recommendedName>
</protein>
<dbReference type="EMBL" id="FQNC01000042">
    <property type="protein sequence ID" value="SGY38068.1"/>
    <property type="molecule type" value="Genomic_DNA"/>
</dbReference>
<dbReference type="InterPro" id="IPR004551">
    <property type="entry name" value="Dphthn_synthase"/>
</dbReference>
<dbReference type="STRING" id="796604.A0A2X0M4I8"/>
<feature type="domain" description="Tetrapyrrole methylase" evidence="12">
    <location>
        <begin position="73"/>
        <end position="250"/>
    </location>
</feature>
<keyword evidence="5" id="KW-0488">Methylation</keyword>
<evidence type="ECO:0000256" key="2">
    <source>
        <dbReference type="ARBA" id="ARBA00005156"/>
    </source>
</evidence>
<evidence type="ECO:0000256" key="3">
    <source>
        <dbReference type="ARBA" id="ARBA00006729"/>
    </source>
</evidence>
<evidence type="ECO:0000256" key="5">
    <source>
        <dbReference type="ARBA" id="ARBA00022481"/>
    </source>
</evidence>
<dbReference type="GO" id="GO:0141133">
    <property type="term" value="F:diphthine methyl ester synthase activity"/>
    <property type="evidence" value="ECO:0007669"/>
    <property type="project" value="UniProtKB-EC"/>
</dbReference>
<proteinExistence type="inferred from homology"/>
<comment type="pathway">
    <text evidence="2">Protein modification; peptidyl-diphthamide biosynthesis.</text>
</comment>
<dbReference type="AlphaFoldDB" id="A0A2X0M4I8"/>
<dbReference type="PANTHER" id="PTHR10882">
    <property type="entry name" value="DIPHTHINE SYNTHASE"/>
    <property type="match status" value="1"/>
</dbReference>
<dbReference type="Pfam" id="PF00590">
    <property type="entry name" value="TP_methylase"/>
    <property type="match status" value="1"/>
</dbReference>
<comment type="function">
    <text evidence="1">S-adenosyl-L-methionine-dependent methyltransferase that catalyzes four methylations of the modified target histidine residue in translation elongation factor 2 (EF-2), to form an intermediate called diphthine methyl ester. The four successive methylation reactions represent the second step of diphthamide biosynthesis.</text>
</comment>
<dbReference type="UniPathway" id="UPA00559"/>
<organism evidence="13 14">
    <name type="scientific">Microbotryum silenes-dioicae</name>
    <dbReference type="NCBI Taxonomy" id="796604"/>
    <lineage>
        <taxon>Eukaryota</taxon>
        <taxon>Fungi</taxon>
        <taxon>Dikarya</taxon>
        <taxon>Basidiomycota</taxon>
        <taxon>Pucciniomycotina</taxon>
        <taxon>Microbotryomycetes</taxon>
        <taxon>Microbotryales</taxon>
        <taxon>Microbotryaceae</taxon>
        <taxon>Microbotryum</taxon>
    </lineage>
</organism>
<keyword evidence="8" id="KW-0949">S-adenosyl-L-methionine</keyword>
<dbReference type="InterPro" id="IPR014777">
    <property type="entry name" value="4pyrrole_Mease_sub1"/>
</dbReference>
<sequence>MSPYPVRVSYETLLQNSDFGTLESIWYVKTLQHQLTSGADPCEIPIQKGWPSPFSAYSIHLIDFNLDPDSARMLYLIGLGLSDEKDVTVRGLEAIKKSERVYLEAYTSILGVGKERLEAFYEKDIIVADRDMVETESDAILERANEVDVSFLVVGDPFGATTHSDLLLRAEALSIPYVVIHNASVMNAVGAVGLALYNYGQTISIPYFNESWRPDSWLDRIRENLSLDLHTLCLLDIKVKEQSIENLARGRKIYEPPRFMSVPTAIEQLLSLLPPSLNGKDTATATASDPDPSMTDDRSPLTPTPTLSPCLDPSQTLCISLSRIGDPSQTFVSGTLEELSHLDEDAFGGPLHSLVIVGKRFHALERDFARRWAVNKESWDRVAREVYGVRD</sequence>
<reference evidence="13 14" key="1">
    <citation type="submission" date="2016-11" db="EMBL/GenBank/DDBJ databases">
        <authorList>
            <person name="Jaros S."/>
            <person name="Januszkiewicz K."/>
            <person name="Wedrychowicz H."/>
        </authorList>
    </citation>
    <scope>NUCLEOTIDE SEQUENCE [LARGE SCALE GENOMIC DNA]</scope>
</reference>
<accession>A0A2X0M4I8</accession>
<dbReference type="SUPFAM" id="SSF53790">
    <property type="entry name" value="Tetrapyrrole methylase"/>
    <property type="match status" value="2"/>
</dbReference>
<evidence type="ECO:0000256" key="10">
    <source>
        <dbReference type="ARBA" id="ARBA00048752"/>
    </source>
</evidence>
<dbReference type="GO" id="GO:0017183">
    <property type="term" value="P:protein histidyl modification to diphthamide"/>
    <property type="evidence" value="ECO:0007669"/>
    <property type="project" value="UniProtKB-UniPathway"/>
</dbReference>
<comment type="catalytic activity">
    <reaction evidence="10">
        <text>2-[(3S)-amino-3-carboxypropyl]-L-histidyl-[translation elongation factor 2] + 4 S-adenosyl-L-methionine = diphthine methyl ester-[translation elongation factor 2] + 4 S-adenosyl-L-homocysteine + 3 H(+)</text>
        <dbReference type="Rhea" id="RHEA:42652"/>
        <dbReference type="Rhea" id="RHEA-COMP:9749"/>
        <dbReference type="Rhea" id="RHEA-COMP:10173"/>
        <dbReference type="ChEBI" id="CHEBI:15378"/>
        <dbReference type="ChEBI" id="CHEBI:57856"/>
        <dbReference type="ChEBI" id="CHEBI:59789"/>
        <dbReference type="ChEBI" id="CHEBI:73995"/>
        <dbReference type="ChEBI" id="CHEBI:79005"/>
        <dbReference type="EC" id="2.1.1.314"/>
    </reaction>
</comment>
<dbReference type="InterPro" id="IPR000878">
    <property type="entry name" value="4pyrrol_Mease"/>
</dbReference>
<name>A0A2X0M4I8_9BASI</name>
<dbReference type="PANTHER" id="PTHR10882:SF0">
    <property type="entry name" value="DIPHTHINE METHYL ESTER SYNTHASE"/>
    <property type="match status" value="1"/>
</dbReference>
<dbReference type="InterPro" id="IPR035996">
    <property type="entry name" value="4pyrrol_Methylase_sf"/>
</dbReference>
<dbReference type="CDD" id="cd11647">
    <property type="entry name" value="DHP5_DphB"/>
    <property type="match status" value="1"/>
</dbReference>
<dbReference type="InterPro" id="IPR014776">
    <property type="entry name" value="4pyrrole_Mease_sub2"/>
</dbReference>
<comment type="similarity">
    <text evidence="3">Belongs to the diphthine synthase family.</text>
</comment>
<dbReference type="EC" id="2.1.1.314" evidence="4"/>
<evidence type="ECO:0000313" key="14">
    <source>
        <dbReference type="Proteomes" id="UP000249464"/>
    </source>
</evidence>
<comment type="similarity">
    <text evidence="9">In the N-terminal section; belongs to the precorrin methyltransferase family.</text>
</comment>
<evidence type="ECO:0000256" key="4">
    <source>
        <dbReference type="ARBA" id="ARBA00011927"/>
    </source>
</evidence>
<dbReference type="Gene3D" id="3.40.1010.10">
    <property type="entry name" value="Cobalt-precorrin-4 Transmethylase, Domain 1"/>
    <property type="match status" value="1"/>
</dbReference>
<evidence type="ECO:0000313" key="13">
    <source>
        <dbReference type="EMBL" id="SGY38068.1"/>
    </source>
</evidence>
<dbReference type="Gene3D" id="3.30.950.10">
    <property type="entry name" value="Methyltransferase, Cobalt-precorrin-4 Transmethylase, Domain 2"/>
    <property type="match status" value="1"/>
</dbReference>
<feature type="compositionally biased region" description="Low complexity" evidence="11">
    <location>
        <begin position="300"/>
        <end position="309"/>
    </location>
</feature>
<keyword evidence="6" id="KW-0489">Methyltransferase</keyword>
<evidence type="ECO:0000256" key="11">
    <source>
        <dbReference type="SAM" id="MobiDB-lite"/>
    </source>
</evidence>
<dbReference type="Proteomes" id="UP000249464">
    <property type="component" value="Unassembled WGS sequence"/>
</dbReference>
<keyword evidence="14" id="KW-1185">Reference proteome</keyword>
<keyword evidence="7" id="KW-0808">Transferase</keyword>
<evidence type="ECO:0000256" key="1">
    <source>
        <dbReference type="ARBA" id="ARBA00004006"/>
    </source>
</evidence>